<evidence type="ECO:0000313" key="9">
    <source>
        <dbReference type="EMBL" id="MCE2595371.1"/>
    </source>
</evidence>
<dbReference type="Proteomes" id="UP001201273">
    <property type="component" value="Unassembled WGS sequence"/>
</dbReference>
<keyword evidence="5 8" id="KW-0812">Transmembrane</keyword>
<gene>
    <name evidence="9" type="ORF">K6Y31_11145</name>
</gene>
<evidence type="ECO:0000256" key="1">
    <source>
        <dbReference type="ARBA" id="ARBA00004429"/>
    </source>
</evidence>
<evidence type="ECO:0000256" key="3">
    <source>
        <dbReference type="ARBA" id="ARBA00022475"/>
    </source>
</evidence>
<dbReference type="InterPro" id="IPR006507">
    <property type="entry name" value="UPF0283"/>
</dbReference>
<reference evidence="9 10" key="1">
    <citation type="journal article" date="2022" name="Environ. Microbiol. Rep.">
        <title>Eco-phylogenetic analyses reveal divergent evolution of vitamin B12 metabolism in the marine bacterial family 'Psychromonadaceae'.</title>
        <authorList>
            <person name="Jin X."/>
            <person name="Yang Y."/>
            <person name="Cao H."/>
            <person name="Gao B."/>
            <person name="Zhao Z."/>
        </authorList>
    </citation>
    <scope>NUCLEOTIDE SEQUENCE [LARGE SCALE GENOMIC DNA]</scope>
    <source>
        <strain evidence="9 10">MKS20</strain>
    </source>
</reference>
<evidence type="ECO:0000256" key="8">
    <source>
        <dbReference type="SAM" id="Phobius"/>
    </source>
</evidence>
<dbReference type="NCBIfam" id="TIGR01620">
    <property type="entry name" value="hyp_HI0043"/>
    <property type="match status" value="1"/>
</dbReference>
<dbReference type="RefSeq" id="WP_233052856.1">
    <property type="nucleotide sequence ID" value="NZ_JAIMJA010000010.1"/>
</dbReference>
<evidence type="ECO:0000256" key="7">
    <source>
        <dbReference type="ARBA" id="ARBA00023136"/>
    </source>
</evidence>
<keyword evidence="3" id="KW-1003">Cell membrane</keyword>
<evidence type="ECO:0000256" key="4">
    <source>
        <dbReference type="ARBA" id="ARBA00022519"/>
    </source>
</evidence>
<sequence length="333" mass="36573">MTEKSKVNGKIIFSSPEADPVAADILPQQVFDKEEFVPEAPVVEGETLIDAALQPKKANWWLRFGLFGAMAAATWESVSWLKSTVVDSPIVGIFYIAIVVCLFVALLKVVVSELSKLNRLRQTQKLQGQANTLDLQASDGAFVYCQQLAKLGKQLDSPGYKAWQNQLSDSHNNQEVLDLYRHHVLSVQDAKAKQAVTKWSGEAALLVAISPLALVDMLIILWRNSKMIEAVAHIYGIELGYLSRLRLFKMVLTNMVFAAGVEVATDLGSDMLGAEVAGLVSARVAQGVGAGLITARLGFKAMQLCRPVPWLKQERPRAKDVRMSLIQKLKSSL</sequence>
<organism evidence="9 10">
    <name type="scientific">Motilimonas cestriensis</name>
    <dbReference type="NCBI Taxonomy" id="2742685"/>
    <lineage>
        <taxon>Bacteria</taxon>
        <taxon>Pseudomonadati</taxon>
        <taxon>Pseudomonadota</taxon>
        <taxon>Gammaproteobacteria</taxon>
        <taxon>Alteromonadales</taxon>
        <taxon>Alteromonadales genera incertae sedis</taxon>
        <taxon>Motilimonas</taxon>
    </lineage>
</organism>
<dbReference type="PANTHER" id="PTHR39342">
    <property type="entry name" value="UPF0283 MEMBRANE PROTEIN YCJF"/>
    <property type="match status" value="1"/>
</dbReference>
<feature type="transmembrane region" description="Helical" evidence="8">
    <location>
        <begin position="90"/>
        <end position="111"/>
    </location>
</feature>
<dbReference type="Pfam" id="PF05128">
    <property type="entry name" value="DUF697"/>
    <property type="match status" value="1"/>
</dbReference>
<keyword evidence="6 8" id="KW-1133">Transmembrane helix</keyword>
<evidence type="ECO:0000256" key="6">
    <source>
        <dbReference type="ARBA" id="ARBA00022989"/>
    </source>
</evidence>
<proteinExistence type="inferred from homology"/>
<feature type="transmembrane region" description="Helical" evidence="8">
    <location>
        <begin position="60"/>
        <end position="78"/>
    </location>
</feature>
<dbReference type="EMBL" id="JAIMJA010000010">
    <property type="protein sequence ID" value="MCE2595371.1"/>
    <property type="molecule type" value="Genomic_DNA"/>
</dbReference>
<dbReference type="InterPro" id="IPR021147">
    <property type="entry name" value="DUF697"/>
</dbReference>
<keyword evidence="4" id="KW-0997">Cell inner membrane</keyword>
<evidence type="ECO:0000313" key="10">
    <source>
        <dbReference type="Proteomes" id="UP001201273"/>
    </source>
</evidence>
<name>A0ABS8WC85_9GAMM</name>
<dbReference type="PANTHER" id="PTHR39342:SF1">
    <property type="entry name" value="UPF0283 MEMBRANE PROTEIN YCJF"/>
    <property type="match status" value="1"/>
</dbReference>
<keyword evidence="10" id="KW-1185">Reference proteome</keyword>
<protein>
    <submittedName>
        <fullName evidence="9">YcjF family protein</fullName>
    </submittedName>
</protein>
<evidence type="ECO:0000256" key="2">
    <source>
        <dbReference type="ARBA" id="ARBA00008255"/>
    </source>
</evidence>
<accession>A0ABS8WC85</accession>
<comment type="subcellular location">
    <subcellularLocation>
        <location evidence="1">Cell inner membrane</location>
        <topology evidence="1">Multi-pass membrane protein</topology>
    </subcellularLocation>
</comment>
<comment type="similarity">
    <text evidence="2">Belongs to the UPF0283 family.</text>
</comment>
<keyword evidence="7 8" id="KW-0472">Membrane</keyword>
<evidence type="ECO:0000256" key="5">
    <source>
        <dbReference type="ARBA" id="ARBA00022692"/>
    </source>
</evidence>
<comment type="caution">
    <text evidence="9">The sequence shown here is derived from an EMBL/GenBank/DDBJ whole genome shotgun (WGS) entry which is preliminary data.</text>
</comment>
<feature type="transmembrane region" description="Helical" evidence="8">
    <location>
        <begin position="203"/>
        <end position="222"/>
    </location>
</feature>